<dbReference type="Proteomes" id="UP000887565">
    <property type="component" value="Unplaced"/>
</dbReference>
<evidence type="ECO:0000313" key="2">
    <source>
        <dbReference type="WBParaSite" id="nRc.2.0.1.t03148-RA"/>
    </source>
</evidence>
<reference evidence="2" key="1">
    <citation type="submission" date="2022-11" db="UniProtKB">
        <authorList>
            <consortium name="WormBaseParasite"/>
        </authorList>
    </citation>
    <scope>IDENTIFICATION</scope>
</reference>
<proteinExistence type="predicted"/>
<accession>A0A915HMG1</accession>
<dbReference type="AlphaFoldDB" id="A0A915HMG1"/>
<protein>
    <submittedName>
        <fullName evidence="2">Uncharacterized protein</fullName>
    </submittedName>
</protein>
<name>A0A915HMG1_ROMCU</name>
<organism evidence="1 2">
    <name type="scientific">Romanomermis culicivorax</name>
    <name type="common">Nematode worm</name>
    <dbReference type="NCBI Taxonomy" id="13658"/>
    <lineage>
        <taxon>Eukaryota</taxon>
        <taxon>Metazoa</taxon>
        <taxon>Ecdysozoa</taxon>
        <taxon>Nematoda</taxon>
        <taxon>Enoplea</taxon>
        <taxon>Dorylaimia</taxon>
        <taxon>Mermithida</taxon>
        <taxon>Mermithoidea</taxon>
        <taxon>Mermithidae</taxon>
        <taxon>Romanomermis</taxon>
    </lineage>
</organism>
<keyword evidence="1" id="KW-1185">Reference proteome</keyword>
<evidence type="ECO:0000313" key="1">
    <source>
        <dbReference type="Proteomes" id="UP000887565"/>
    </source>
</evidence>
<dbReference type="WBParaSite" id="nRc.2.0.1.t03148-RA">
    <property type="protein sequence ID" value="nRc.2.0.1.t03148-RA"/>
    <property type="gene ID" value="nRc.2.0.1.g03148"/>
</dbReference>
<sequence>MEMAACMTRKMGLASSMTSSGHDGVAIVAMGLLVVVGRKQIYWAPASYFAVHDQRKSRWRAKEEQKLRDRAIFRARDTFLEPAAEQQFDSIFEMASNPAGMSCLAFSNQRFHDFCNVNIQVYVCSNKNHHIASK</sequence>